<dbReference type="CDD" id="cd07989">
    <property type="entry name" value="LPLAT_AGPAT-like"/>
    <property type="match status" value="1"/>
</dbReference>
<dbReference type="GO" id="GO:0003841">
    <property type="term" value="F:1-acylglycerol-3-phosphate O-acyltransferase activity"/>
    <property type="evidence" value="ECO:0007669"/>
    <property type="project" value="TreeGrafter"/>
</dbReference>
<evidence type="ECO:0000256" key="6">
    <source>
        <dbReference type="SAM" id="Phobius"/>
    </source>
</evidence>
<comment type="pathway">
    <text evidence="1">Lipid metabolism.</text>
</comment>
<dbReference type="SMART" id="SM00563">
    <property type="entry name" value="PlsC"/>
    <property type="match status" value="1"/>
</dbReference>
<dbReference type="RefSeq" id="WP_110523645.1">
    <property type="nucleotide sequence ID" value="NZ_QKOE01000003.1"/>
</dbReference>
<evidence type="ECO:0000256" key="5">
    <source>
        <dbReference type="ARBA" id="ARBA00023315"/>
    </source>
</evidence>
<feature type="domain" description="Phospholipid/glycerol acyltransferase" evidence="7">
    <location>
        <begin position="56"/>
        <end position="168"/>
    </location>
</feature>
<keyword evidence="3 8" id="KW-0808">Transferase</keyword>
<keyword evidence="6" id="KW-0472">Membrane</keyword>
<keyword evidence="5 8" id="KW-0012">Acyltransferase</keyword>
<dbReference type="OrthoDB" id="9806880at2"/>
<organism evidence="8 9">
    <name type="scientific">Parazoarcus communis SWub3 = DSM 12120</name>
    <dbReference type="NCBI Taxonomy" id="1121029"/>
    <lineage>
        <taxon>Bacteria</taxon>
        <taxon>Pseudomonadati</taxon>
        <taxon>Pseudomonadota</taxon>
        <taxon>Betaproteobacteria</taxon>
        <taxon>Rhodocyclales</taxon>
        <taxon>Zoogloeaceae</taxon>
        <taxon>Parazoarcus</taxon>
    </lineage>
</organism>
<evidence type="ECO:0000256" key="4">
    <source>
        <dbReference type="ARBA" id="ARBA00023098"/>
    </source>
</evidence>
<keyword evidence="6" id="KW-1133">Transmembrane helix</keyword>
<dbReference type="AlphaFoldDB" id="A0A323UZH1"/>
<proteinExistence type="predicted"/>
<keyword evidence="9" id="KW-1185">Reference proteome</keyword>
<dbReference type="InterPro" id="IPR002123">
    <property type="entry name" value="Plipid/glycerol_acylTrfase"/>
</dbReference>
<keyword evidence="4" id="KW-0443">Lipid metabolism</keyword>
<keyword evidence="2" id="KW-0444">Lipid biosynthesis</keyword>
<name>A0A323UZH1_9RHOO</name>
<sequence length="253" mass="27287">MRVAVHILQGVLTVILLYPFVAPARRLSLRQRWSRQLLAIVGMQIEAGGHAVSPGCLLVANHVSWLDIFVINALAPTAFISKAEVRQWPVIGWLAAKNETVFLRRGSRGHARIVNAEIAGLLDAGRNVGVFPEGTTTDGSHVLAFHAALLQPAIEAAHPLQALAISYHQTDGSPSRAPAYDGDISLGECLSNVIAHRRLIARVSAAAPLATTDGVHRRELARQLHESIVHRIGCASAHPAPQPEPMREAEPSY</sequence>
<feature type="transmembrane region" description="Helical" evidence="6">
    <location>
        <begin position="6"/>
        <end position="24"/>
    </location>
</feature>
<gene>
    <name evidence="8" type="ORF">DNK49_06835</name>
</gene>
<dbReference type="EMBL" id="QKOE01000003">
    <property type="protein sequence ID" value="PZA17631.1"/>
    <property type="molecule type" value="Genomic_DNA"/>
</dbReference>
<comment type="caution">
    <text evidence="8">The sequence shown here is derived from an EMBL/GenBank/DDBJ whole genome shotgun (WGS) entry which is preliminary data.</text>
</comment>
<evidence type="ECO:0000256" key="2">
    <source>
        <dbReference type="ARBA" id="ARBA00022516"/>
    </source>
</evidence>
<dbReference type="PANTHER" id="PTHR10434">
    <property type="entry name" value="1-ACYL-SN-GLYCEROL-3-PHOSPHATE ACYLTRANSFERASE"/>
    <property type="match status" value="1"/>
</dbReference>
<evidence type="ECO:0000259" key="7">
    <source>
        <dbReference type="SMART" id="SM00563"/>
    </source>
</evidence>
<evidence type="ECO:0000256" key="1">
    <source>
        <dbReference type="ARBA" id="ARBA00005189"/>
    </source>
</evidence>
<dbReference type="PANTHER" id="PTHR10434:SF64">
    <property type="entry name" value="1-ACYL-SN-GLYCEROL-3-PHOSPHATE ACYLTRANSFERASE-RELATED"/>
    <property type="match status" value="1"/>
</dbReference>
<evidence type="ECO:0000313" key="8">
    <source>
        <dbReference type="EMBL" id="PZA17631.1"/>
    </source>
</evidence>
<dbReference type="Pfam" id="PF01553">
    <property type="entry name" value="Acyltransferase"/>
    <property type="match status" value="1"/>
</dbReference>
<reference evidence="8 9" key="1">
    <citation type="submission" date="2018-06" db="EMBL/GenBank/DDBJ databases">
        <title>Azoarcus communis strain SWub3 genome.</title>
        <authorList>
            <person name="Zorraquino Salvo V."/>
            <person name="Toubiana D."/>
            <person name="Blumwald E."/>
        </authorList>
    </citation>
    <scope>NUCLEOTIDE SEQUENCE [LARGE SCALE GENOMIC DNA]</scope>
    <source>
        <strain evidence="8 9">SWub3</strain>
    </source>
</reference>
<dbReference type="SUPFAM" id="SSF69593">
    <property type="entry name" value="Glycerol-3-phosphate (1)-acyltransferase"/>
    <property type="match status" value="1"/>
</dbReference>
<dbReference type="GO" id="GO:0006654">
    <property type="term" value="P:phosphatidic acid biosynthetic process"/>
    <property type="evidence" value="ECO:0007669"/>
    <property type="project" value="TreeGrafter"/>
</dbReference>
<evidence type="ECO:0000256" key="3">
    <source>
        <dbReference type="ARBA" id="ARBA00022679"/>
    </source>
</evidence>
<protein>
    <submittedName>
        <fullName evidence="8">1-acyl-sn-glycerol-3-phosphate acyltransferase</fullName>
    </submittedName>
</protein>
<evidence type="ECO:0000313" key="9">
    <source>
        <dbReference type="Proteomes" id="UP000248259"/>
    </source>
</evidence>
<accession>A0A323UZH1</accession>
<dbReference type="Proteomes" id="UP000248259">
    <property type="component" value="Unassembled WGS sequence"/>
</dbReference>
<keyword evidence="6" id="KW-0812">Transmembrane</keyword>